<reference evidence="2 3" key="1">
    <citation type="submission" date="2020-08" db="EMBL/GenBank/DDBJ databases">
        <title>Functional genomics of gut bacteria from endangered species of beetles.</title>
        <authorList>
            <person name="Carlos-Shanley C."/>
        </authorList>
    </citation>
    <scope>NUCLEOTIDE SEQUENCE [LARGE SCALE GENOMIC DNA]</scope>
    <source>
        <strain evidence="2 3">S00239</strain>
    </source>
</reference>
<accession>A0A840L3U6</accession>
<proteinExistence type="predicted"/>
<gene>
    <name evidence="2" type="ORF">HNP55_001141</name>
</gene>
<keyword evidence="1" id="KW-0812">Transmembrane</keyword>
<keyword evidence="1" id="KW-0472">Membrane</keyword>
<protein>
    <recommendedName>
        <fullName evidence="4">TadE-like protein</fullName>
    </recommendedName>
</protein>
<evidence type="ECO:0000313" key="2">
    <source>
        <dbReference type="EMBL" id="MBB4842626.1"/>
    </source>
</evidence>
<evidence type="ECO:0000256" key="1">
    <source>
        <dbReference type="SAM" id="Phobius"/>
    </source>
</evidence>
<comment type="caution">
    <text evidence="2">The sequence shown here is derived from an EMBL/GenBank/DDBJ whole genome shotgun (WGS) entry which is preliminary data.</text>
</comment>
<evidence type="ECO:0008006" key="4">
    <source>
        <dbReference type="Google" id="ProtNLM"/>
    </source>
</evidence>
<dbReference type="EMBL" id="JACHLP010000002">
    <property type="protein sequence ID" value="MBB4842626.1"/>
    <property type="molecule type" value="Genomic_DNA"/>
</dbReference>
<dbReference type="AlphaFoldDB" id="A0A840L3U6"/>
<keyword evidence="3" id="KW-1185">Reference proteome</keyword>
<dbReference type="Proteomes" id="UP000562027">
    <property type="component" value="Unassembled WGS sequence"/>
</dbReference>
<dbReference type="RefSeq" id="WP_184297099.1">
    <property type="nucleotide sequence ID" value="NZ_JACHLP010000002.1"/>
</dbReference>
<feature type="transmembrane region" description="Helical" evidence="1">
    <location>
        <begin position="12"/>
        <end position="37"/>
    </location>
</feature>
<sequence length="275" mass="30435">MRAISSQGRRQAGQALTEFLVVSLALLPLFMLIPVIGKLQDLGHQTQMASRYAAFDASARNPMQGAGWKPEAQLADEVRRRFYSNSQAPIKTGDVAGDFAGMRNPLWVDPEGKPMIARFADITVDFGPGRHAGHDGAFIGASDDKPFSLVPYFDAKKLGLQSPGLYQANVGIKLAKLRGDNRLLKPFDQLDLSMHRSTVLLLDPWMARSPEQVDERSKKLLPLLTPLEVVEPVVDLAITIAEIGRTRGPRFGKLEEWRDMVPADRLRSAKPRETP</sequence>
<keyword evidence="1" id="KW-1133">Transmembrane helix</keyword>
<organism evidence="2 3">
    <name type="scientific">Roseateles oligotrophus</name>
    <dbReference type="NCBI Taxonomy" id="1769250"/>
    <lineage>
        <taxon>Bacteria</taxon>
        <taxon>Pseudomonadati</taxon>
        <taxon>Pseudomonadota</taxon>
        <taxon>Betaproteobacteria</taxon>
        <taxon>Burkholderiales</taxon>
        <taxon>Sphaerotilaceae</taxon>
        <taxon>Roseateles</taxon>
    </lineage>
</organism>
<name>A0A840L3U6_9BURK</name>
<evidence type="ECO:0000313" key="3">
    <source>
        <dbReference type="Proteomes" id="UP000562027"/>
    </source>
</evidence>